<feature type="transmembrane region" description="Helical" evidence="2">
    <location>
        <begin position="136"/>
        <end position="157"/>
    </location>
</feature>
<dbReference type="Pfam" id="PF07786">
    <property type="entry name" value="HGSNAT_cat"/>
    <property type="match status" value="1"/>
</dbReference>
<keyword evidence="2" id="KW-0812">Transmembrane</keyword>
<feature type="transmembrane region" description="Helical" evidence="2">
    <location>
        <begin position="76"/>
        <end position="97"/>
    </location>
</feature>
<accession>A0A2Z5FV22</accession>
<name>A0A2Z5FV22_9BACT</name>
<dbReference type="PANTHER" id="PTHR40407:SF1">
    <property type="entry name" value="HEPARAN-ALPHA-GLUCOSAMINIDE N-ACETYLTRANSFERASE CATALYTIC DOMAIN-CONTAINING PROTEIN"/>
    <property type="match status" value="1"/>
</dbReference>
<feature type="transmembrane region" description="Helical" evidence="2">
    <location>
        <begin position="164"/>
        <end position="181"/>
    </location>
</feature>
<feature type="transmembrane region" description="Helical" evidence="2">
    <location>
        <begin position="377"/>
        <end position="397"/>
    </location>
</feature>
<evidence type="ECO:0000313" key="4">
    <source>
        <dbReference type="EMBL" id="AXC10739.1"/>
    </source>
</evidence>
<dbReference type="PANTHER" id="PTHR40407">
    <property type="entry name" value="MEMBRANE PROTEIN-LIKE PROTEIN"/>
    <property type="match status" value="1"/>
</dbReference>
<feature type="transmembrane region" description="Helical" evidence="2">
    <location>
        <begin position="291"/>
        <end position="312"/>
    </location>
</feature>
<evidence type="ECO:0000256" key="1">
    <source>
        <dbReference type="SAM" id="MobiDB-lite"/>
    </source>
</evidence>
<evidence type="ECO:0000313" key="5">
    <source>
        <dbReference type="Proteomes" id="UP000253606"/>
    </source>
</evidence>
<evidence type="ECO:0000259" key="3">
    <source>
        <dbReference type="Pfam" id="PF07786"/>
    </source>
</evidence>
<keyword evidence="2" id="KW-1133">Transmembrane helix</keyword>
<reference evidence="4 5" key="1">
    <citation type="journal article" date="2018" name="Front. Microbiol.">
        <title>Hydrolytic Capabilities as a Key to Environmental Success: Chitinolytic and Cellulolytic Acidobacteria From Acidic Sub-arctic Soils and Boreal Peatlands.</title>
        <authorList>
            <person name="Belova S.E."/>
            <person name="Ravin N.V."/>
            <person name="Pankratov T.A."/>
            <person name="Rakitin A.L."/>
            <person name="Ivanova A.A."/>
            <person name="Beletsky A.V."/>
            <person name="Mardanov A.V."/>
            <person name="Sinninghe Damste J.S."/>
            <person name="Dedysh S.N."/>
        </authorList>
    </citation>
    <scope>NUCLEOTIDE SEQUENCE [LARGE SCALE GENOMIC DNA]</scope>
    <source>
        <strain evidence="4 5">SBC82</strain>
    </source>
</reference>
<feature type="domain" description="Heparan-alpha-glucosaminide N-acetyltransferase catalytic" evidence="3">
    <location>
        <begin position="30"/>
        <end position="247"/>
    </location>
</feature>
<dbReference type="EMBL" id="CP030840">
    <property type="protein sequence ID" value="AXC10739.1"/>
    <property type="molecule type" value="Genomic_DNA"/>
</dbReference>
<sequence length="418" mass="47034">MEPMSFSQQLAYHRTSSEPLQPVSQKGRRRVPSIDVLRGFVMVLIALDHTRDFFSAQIISVADPSRLTLPYFFTRWITHLCAPTFVFLSGLSVYLQASSGKSRAELSKLLLVRGCWLIILQFTVVYFVLIGPPGVGILQIIGAIGLSMLVLAVMVWLPLPSITAIGIAVVAGHNVFDTVHAEHLGHWSALWKIAHERGFISFHGRLLLSVVYPFAPWSGLMLLGYSFGQLWILPLRDRTRMTAWLGFSSIALFIVLRALHSYGDPNTWINYGPTERTVTSFLNVEKYPPSLQYVAITIGIVLLLLGWIDASLSTGRAPWLRTTLEVYGRAPLAYYIAHLALIHLLAIVTCAMTGHDWHRFATPLPYGSFIAGPPKGYGFSLPGVYVIWVVIILALYLPVKWYADYKRVHPEQWWLRYL</sequence>
<feature type="transmembrane region" description="Helical" evidence="2">
    <location>
        <begin position="241"/>
        <end position="259"/>
    </location>
</feature>
<dbReference type="Proteomes" id="UP000253606">
    <property type="component" value="Chromosome"/>
</dbReference>
<dbReference type="KEGG" id="abas:ACPOL_1391"/>
<feature type="transmembrane region" description="Helical" evidence="2">
    <location>
        <begin position="214"/>
        <end position="234"/>
    </location>
</feature>
<feature type="transmembrane region" description="Helical" evidence="2">
    <location>
        <begin position="332"/>
        <end position="357"/>
    </location>
</feature>
<dbReference type="AlphaFoldDB" id="A0A2Z5FV22"/>
<evidence type="ECO:0000256" key="2">
    <source>
        <dbReference type="SAM" id="Phobius"/>
    </source>
</evidence>
<gene>
    <name evidence="4" type="ORF">ACPOL_1391</name>
</gene>
<dbReference type="InterPro" id="IPR012429">
    <property type="entry name" value="HGSNAT_cat"/>
</dbReference>
<protein>
    <submittedName>
        <fullName evidence="4">Membrane protein, putative</fullName>
    </submittedName>
</protein>
<organism evidence="4 5">
    <name type="scientific">Acidisarcina polymorpha</name>
    <dbReference type="NCBI Taxonomy" id="2211140"/>
    <lineage>
        <taxon>Bacteria</taxon>
        <taxon>Pseudomonadati</taxon>
        <taxon>Acidobacteriota</taxon>
        <taxon>Terriglobia</taxon>
        <taxon>Terriglobales</taxon>
        <taxon>Acidobacteriaceae</taxon>
        <taxon>Acidisarcina</taxon>
    </lineage>
</organism>
<proteinExistence type="predicted"/>
<feature type="transmembrane region" description="Helical" evidence="2">
    <location>
        <begin position="109"/>
        <end position="130"/>
    </location>
</feature>
<keyword evidence="2" id="KW-0472">Membrane</keyword>
<feature type="compositionally biased region" description="Polar residues" evidence="1">
    <location>
        <begin position="1"/>
        <end position="10"/>
    </location>
</feature>
<dbReference type="OrthoDB" id="508112at2"/>
<feature type="region of interest" description="Disordered" evidence="1">
    <location>
        <begin position="1"/>
        <end position="26"/>
    </location>
</feature>
<keyword evidence="5" id="KW-1185">Reference proteome</keyword>